<evidence type="ECO:0000256" key="4">
    <source>
        <dbReference type="ARBA" id="ARBA00023002"/>
    </source>
</evidence>
<feature type="binding site" evidence="7">
    <location>
        <position position="63"/>
    </location>
    <ligand>
        <name>5-hydroxyisourate</name>
        <dbReference type="ChEBI" id="CHEBI:18072"/>
    </ligand>
</feature>
<feature type="binding site" evidence="7">
    <location>
        <position position="200"/>
    </location>
    <ligand>
        <name>5-hydroxyisourate</name>
        <dbReference type="ChEBI" id="CHEBI:18072"/>
    </ligand>
</feature>
<dbReference type="RefSeq" id="XP_025378413.1">
    <property type="nucleotide sequence ID" value="XM_025520915.1"/>
</dbReference>
<dbReference type="InterPro" id="IPR002042">
    <property type="entry name" value="Uricase"/>
</dbReference>
<dbReference type="OrthoDB" id="9992118at2759"/>
<feature type="binding site" evidence="7">
    <location>
        <position position="62"/>
    </location>
    <ligand>
        <name>urate</name>
        <dbReference type="ChEBI" id="CHEBI:17775"/>
    </ligand>
</feature>
<dbReference type="PRINTS" id="PR00093">
    <property type="entry name" value="URICASE"/>
</dbReference>
<feature type="binding site" evidence="7">
    <location>
        <position position="258"/>
    </location>
    <ligand>
        <name>5-hydroxyisourate</name>
        <dbReference type="ChEBI" id="CHEBI:18072"/>
    </ligand>
</feature>
<feature type="active site" description="Charge relay system" evidence="6">
    <location>
        <position position="288"/>
    </location>
</feature>
<dbReference type="AlphaFoldDB" id="A0A316YU20"/>
<dbReference type="Gene3D" id="3.10.270.10">
    <property type="entry name" value="Urate Oxidase"/>
    <property type="match status" value="1"/>
</dbReference>
<keyword evidence="10" id="KW-1185">Reference proteome</keyword>
<comment type="subcellular location">
    <subcellularLocation>
        <location evidence="5">Peroxisome</location>
    </subcellularLocation>
</comment>
<feature type="active site" description="Charge relay system" evidence="6">
    <location>
        <position position="13"/>
    </location>
</feature>
<feature type="binding site" evidence="7">
    <location>
        <position position="258"/>
    </location>
    <ligand>
        <name>urate</name>
        <dbReference type="ChEBI" id="CHEBI:17775"/>
    </ligand>
</feature>
<sequence>MAPHTLASASYGKDLVRILRVVREPSDPSCHRIAEYTVRCLLSGQSLVPSYTEADNSPVVATDSIKNTLNLLAKTLPGDTVLCPEKYVLHVMEHFLRRYAHIDGVEVDLIQHRWSRIALDADADGRPLPSLQPHKHSFIRDGNDVRTVRAYASRDGASRRGVVRYLKGGIKDLVVLKSSGSAFYGFLRDEYTTLPEVQDRIFSTAVDCEYAYSLPAAKPIDELLQAPAKLLPDFCAASSRAVAHVTHTFATHSSPSVQATLFKTAERILDDGACQAVADVELTMPNRHYIPIDLKWAGVENLKEDQAEVFLPTAHPSGLIRAKIARGDGGSKAKL</sequence>
<dbReference type="GO" id="GO:0005777">
    <property type="term" value="C:peroxisome"/>
    <property type="evidence" value="ECO:0007669"/>
    <property type="project" value="UniProtKB-SubCell"/>
</dbReference>
<evidence type="ECO:0000256" key="2">
    <source>
        <dbReference type="ARBA" id="ARBA00009760"/>
    </source>
</evidence>
<feature type="binding site" evidence="7">
    <location>
        <position position="200"/>
    </location>
    <ligand>
        <name>urate</name>
        <dbReference type="ChEBI" id="CHEBI:17775"/>
    </ligand>
</feature>
<protein>
    <recommendedName>
        <fullName evidence="5 8">Uricase</fullName>
        <ecNumber evidence="5 8">1.7.3.3</ecNumber>
    </recommendedName>
    <alternativeName>
        <fullName evidence="5">Urate oxidase</fullName>
    </alternativeName>
</protein>
<proteinExistence type="inferred from homology"/>
<dbReference type="UniPathway" id="UPA00394">
    <property type="reaction ID" value="UER00650"/>
</dbReference>
<reference evidence="9 10" key="1">
    <citation type="journal article" date="2018" name="Mol. Biol. Evol.">
        <title>Broad Genomic Sampling Reveals a Smut Pathogenic Ancestry of the Fungal Clade Ustilaginomycotina.</title>
        <authorList>
            <person name="Kijpornyongpan T."/>
            <person name="Mondo S.J."/>
            <person name="Barry K."/>
            <person name="Sandor L."/>
            <person name="Lee J."/>
            <person name="Lipzen A."/>
            <person name="Pangilinan J."/>
            <person name="LaButti K."/>
            <person name="Hainaut M."/>
            <person name="Henrissat B."/>
            <person name="Grigoriev I.V."/>
            <person name="Spatafora J.W."/>
            <person name="Aime M.C."/>
        </authorList>
    </citation>
    <scope>NUCLEOTIDE SEQUENCE [LARGE SCALE GENOMIC DNA]</scope>
    <source>
        <strain evidence="9 10">MCA 4198</strain>
    </source>
</reference>
<feature type="binding site" evidence="7">
    <location>
        <position position="62"/>
    </location>
    <ligand>
        <name>O2</name>
        <dbReference type="ChEBI" id="CHEBI:15379"/>
    </ligand>
</feature>
<dbReference type="NCBIfam" id="TIGR03383">
    <property type="entry name" value="urate_oxi"/>
    <property type="match status" value="1"/>
</dbReference>
<feature type="binding site" evidence="7">
    <location>
        <position position="286"/>
    </location>
    <ligand>
        <name>O2</name>
        <dbReference type="ChEBI" id="CHEBI:15379"/>
    </ligand>
</feature>
<comment type="similarity">
    <text evidence="2 5 8">Belongs to the uricase family.</text>
</comment>
<feature type="binding site" evidence="7">
    <location>
        <position position="183"/>
    </location>
    <ligand>
        <name>urate</name>
        <dbReference type="ChEBI" id="CHEBI:17775"/>
    </ligand>
</feature>
<evidence type="ECO:0000313" key="10">
    <source>
        <dbReference type="Proteomes" id="UP000245768"/>
    </source>
</evidence>
<organism evidence="9 10">
    <name type="scientific">Acaromyces ingoldii</name>
    <dbReference type="NCBI Taxonomy" id="215250"/>
    <lineage>
        <taxon>Eukaryota</taxon>
        <taxon>Fungi</taxon>
        <taxon>Dikarya</taxon>
        <taxon>Basidiomycota</taxon>
        <taxon>Ustilaginomycotina</taxon>
        <taxon>Exobasidiomycetes</taxon>
        <taxon>Exobasidiales</taxon>
        <taxon>Cryptobasidiaceae</taxon>
        <taxon>Acaromyces</taxon>
    </lineage>
</organism>
<feature type="binding site" evidence="7">
    <location>
        <position position="257"/>
    </location>
    <ligand>
        <name>urate</name>
        <dbReference type="ChEBI" id="CHEBI:17775"/>
    </ligand>
</feature>
<dbReference type="Proteomes" id="UP000245768">
    <property type="component" value="Unassembled WGS sequence"/>
</dbReference>
<feature type="binding site" evidence="7">
    <location>
        <position position="286"/>
    </location>
    <ligand>
        <name>urate</name>
        <dbReference type="ChEBI" id="CHEBI:17775"/>
    </ligand>
</feature>
<dbReference type="GO" id="GO:0019628">
    <property type="term" value="P:urate catabolic process"/>
    <property type="evidence" value="ECO:0007669"/>
    <property type="project" value="UniProtKB-UniPathway"/>
</dbReference>
<feature type="active site" description="Charge relay system" evidence="6">
    <location>
        <position position="62"/>
    </location>
</feature>
<comment type="pathway">
    <text evidence="1 5">Purine metabolism; urate degradation; (S)-allantoin from urate: step 1/3.</text>
</comment>
<comment type="catalytic activity">
    <reaction evidence="5 8">
        <text>urate + O2 + H2O = 5-hydroxyisourate + H2O2</text>
        <dbReference type="Rhea" id="RHEA:21368"/>
        <dbReference type="ChEBI" id="CHEBI:15377"/>
        <dbReference type="ChEBI" id="CHEBI:15379"/>
        <dbReference type="ChEBI" id="CHEBI:16240"/>
        <dbReference type="ChEBI" id="CHEBI:17775"/>
        <dbReference type="ChEBI" id="CHEBI:18072"/>
        <dbReference type="EC" id="1.7.3.3"/>
    </reaction>
</comment>
<feature type="binding site" evidence="7">
    <location>
        <position position="257"/>
    </location>
    <ligand>
        <name>5-hydroxyisourate</name>
        <dbReference type="ChEBI" id="CHEBI:18072"/>
    </ligand>
</feature>
<dbReference type="SUPFAM" id="SSF55620">
    <property type="entry name" value="Tetrahydrobiopterin biosynthesis enzymes-like"/>
    <property type="match status" value="2"/>
</dbReference>
<dbReference type="STRING" id="215250.A0A316YU20"/>
<dbReference type="EMBL" id="KZ819635">
    <property type="protein sequence ID" value="PWN91215.1"/>
    <property type="molecule type" value="Genomic_DNA"/>
</dbReference>
<gene>
    <name evidence="9" type="ORF">FA10DRAFT_265085</name>
</gene>
<accession>A0A316YU20</accession>
<dbReference type="PIRSF" id="PIRSF000241">
    <property type="entry name" value="Urate_oxidase"/>
    <property type="match status" value="1"/>
</dbReference>
<keyword evidence="3 5" id="KW-0659">Purine metabolism</keyword>
<name>A0A316YU20_9BASI</name>
<evidence type="ECO:0000313" key="9">
    <source>
        <dbReference type="EMBL" id="PWN91215.1"/>
    </source>
</evidence>
<keyword evidence="5" id="KW-0576">Peroxisome</keyword>
<comment type="function">
    <text evidence="5 8">Catalyzes the oxidation of uric acid to 5-hydroxyisourate, which is further processed to form (S)-allantoin.</text>
</comment>
<dbReference type="GO" id="GO:0004846">
    <property type="term" value="F:urate oxidase activity"/>
    <property type="evidence" value="ECO:0007669"/>
    <property type="project" value="UniProtKB-EC"/>
</dbReference>
<evidence type="ECO:0000256" key="5">
    <source>
        <dbReference type="PIRNR" id="PIRNR000241"/>
    </source>
</evidence>
<dbReference type="PANTHER" id="PTHR42874">
    <property type="entry name" value="URICASE"/>
    <property type="match status" value="1"/>
</dbReference>
<feature type="binding site" evidence="7">
    <location>
        <position position="183"/>
    </location>
    <ligand>
        <name>5-hydroxyisourate</name>
        <dbReference type="ChEBI" id="CHEBI:18072"/>
    </ligand>
</feature>
<feature type="binding site" evidence="7">
    <location>
        <position position="63"/>
    </location>
    <ligand>
        <name>urate</name>
        <dbReference type="ChEBI" id="CHEBI:17775"/>
    </ligand>
</feature>
<dbReference type="PANTHER" id="PTHR42874:SF1">
    <property type="entry name" value="URICASE"/>
    <property type="match status" value="1"/>
</dbReference>
<dbReference type="Pfam" id="PF01014">
    <property type="entry name" value="Uricase"/>
    <property type="match status" value="2"/>
</dbReference>
<keyword evidence="4 5" id="KW-0560">Oxidoreductase</keyword>
<evidence type="ECO:0000256" key="8">
    <source>
        <dbReference type="RuleBase" id="RU004455"/>
    </source>
</evidence>
<feature type="binding site" evidence="7">
    <location>
        <position position="62"/>
    </location>
    <ligand>
        <name>5-hydroxyisourate</name>
        <dbReference type="ChEBI" id="CHEBI:18072"/>
    </ligand>
</feature>
<dbReference type="EC" id="1.7.3.3" evidence="5 8"/>
<feature type="binding site" evidence="7">
    <location>
        <position position="286"/>
    </location>
    <ligand>
        <name>5-hydroxyisourate</name>
        <dbReference type="ChEBI" id="CHEBI:18072"/>
    </ligand>
</feature>
<dbReference type="InParanoid" id="A0A316YU20"/>
<dbReference type="GO" id="GO:0006145">
    <property type="term" value="P:purine nucleobase catabolic process"/>
    <property type="evidence" value="ECO:0007669"/>
    <property type="project" value="TreeGrafter"/>
</dbReference>
<dbReference type="FunCoup" id="A0A316YU20">
    <property type="interactions" value="44"/>
</dbReference>
<evidence type="ECO:0000256" key="3">
    <source>
        <dbReference type="ARBA" id="ARBA00022631"/>
    </source>
</evidence>
<evidence type="ECO:0000256" key="7">
    <source>
        <dbReference type="PIRSR" id="PIRSR000241-2"/>
    </source>
</evidence>
<dbReference type="GeneID" id="37042831"/>
<dbReference type="PROSITE" id="PS00366">
    <property type="entry name" value="URICASE"/>
    <property type="match status" value="1"/>
</dbReference>
<dbReference type="InterPro" id="IPR019842">
    <property type="entry name" value="Uricase_CS"/>
</dbReference>
<evidence type="ECO:0000256" key="6">
    <source>
        <dbReference type="PIRSR" id="PIRSR000241-1"/>
    </source>
</evidence>
<evidence type="ECO:0000256" key="1">
    <source>
        <dbReference type="ARBA" id="ARBA00004831"/>
    </source>
</evidence>